<dbReference type="Pfam" id="PF03319">
    <property type="entry name" value="EutN_CcmL"/>
    <property type="match status" value="1"/>
</dbReference>
<dbReference type="SMR" id="X1G1D9"/>
<comment type="subcellular location">
    <subcellularLocation>
        <location evidence="1">Bacterial microcompartment</location>
    </subcellularLocation>
</comment>
<feature type="transmembrane region" description="Helical" evidence="3">
    <location>
        <begin position="126"/>
        <end position="151"/>
    </location>
</feature>
<evidence type="ECO:0000256" key="2">
    <source>
        <dbReference type="ARBA" id="ARBA00024446"/>
    </source>
</evidence>
<name>X1G1D9_9ZZZZ</name>
<evidence type="ECO:0008006" key="5">
    <source>
        <dbReference type="Google" id="ProtNLM"/>
    </source>
</evidence>
<comment type="caution">
    <text evidence="4">The sequence shown here is derived from an EMBL/GenBank/DDBJ whole genome shotgun (WGS) entry which is preliminary data.</text>
</comment>
<dbReference type="PROSITE" id="PS51932">
    <property type="entry name" value="BMV"/>
    <property type="match status" value="1"/>
</dbReference>
<evidence type="ECO:0000256" key="1">
    <source>
        <dbReference type="ARBA" id="ARBA00024322"/>
    </source>
</evidence>
<feature type="transmembrane region" description="Helical" evidence="3">
    <location>
        <begin position="75"/>
        <end position="98"/>
    </location>
</feature>
<dbReference type="PANTHER" id="PTHR36539">
    <property type="entry name" value="ETHANOLAMINE UTILIZATION PROTEIN EUTN"/>
    <property type="match status" value="1"/>
</dbReference>
<dbReference type="SUPFAM" id="SSF159133">
    <property type="entry name" value="EutN/CcmL-like"/>
    <property type="match status" value="1"/>
</dbReference>
<reference evidence="4" key="1">
    <citation type="journal article" date="2014" name="Front. Microbiol.">
        <title>High frequency of phylogenetically diverse reductive dehalogenase-homologous genes in deep subseafloor sedimentary metagenomes.</title>
        <authorList>
            <person name="Kawai M."/>
            <person name="Futagami T."/>
            <person name="Toyoda A."/>
            <person name="Takaki Y."/>
            <person name="Nishi S."/>
            <person name="Hori S."/>
            <person name="Arai W."/>
            <person name="Tsubouchi T."/>
            <person name="Morono Y."/>
            <person name="Uchiyama I."/>
            <person name="Ito T."/>
            <person name="Fujiyama A."/>
            <person name="Inagaki F."/>
            <person name="Takami H."/>
        </authorList>
    </citation>
    <scope>NUCLEOTIDE SEQUENCE</scope>
    <source>
        <strain evidence="4">Expedition CK06-06</strain>
    </source>
</reference>
<dbReference type="EMBL" id="BARU01020674">
    <property type="protein sequence ID" value="GAH51721.1"/>
    <property type="molecule type" value="Genomic_DNA"/>
</dbReference>
<gene>
    <name evidence="4" type="ORF">S03H2_33921</name>
</gene>
<keyword evidence="2" id="KW-1283">Bacterial microcompartment</keyword>
<dbReference type="AlphaFoldDB" id="X1G1D9"/>
<keyword evidence="3" id="KW-0472">Membrane</keyword>
<sequence>MILGKVVGNVVSTIKLPVYQGYKILIVQPVNDKQKPQGKSILALDTVQAGVGDTVLVIDEGNSSRLIMNNSTAPVRTMIVGIVDAISAGVFICILPPIEEPCMFLLPESDLKERLSEEDVFFNFDIISSLILSINSFLSILSISIILYLFFSYFH</sequence>
<evidence type="ECO:0000256" key="3">
    <source>
        <dbReference type="SAM" id="Phobius"/>
    </source>
</evidence>
<organism evidence="4">
    <name type="scientific">marine sediment metagenome</name>
    <dbReference type="NCBI Taxonomy" id="412755"/>
    <lineage>
        <taxon>unclassified sequences</taxon>
        <taxon>metagenomes</taxon>
        <taxon>ecological metagenomes</taxon>
    </lineage>
</organism>
<dbReference type="CDD" id="cd01614">
    <property type="entry name" value="EutN_CcmL"/>
    <property type="match status" value="1"/>
</dbReference>
<accession>X1G1D9</accession>
<proteinExistence type="predicted"/>
<dbReference type="GO" id="GO:0031469">
    <property type="term" value="C:bacterial microcompartment"/>
    <property type="evidence" value="ECO:0007669"/>
    <property type="project" value="UniProtKB-SubCell"/>
</dbReference>
<dbReference type="InterPro" id="IPR036677">
    <property type="entry name" value="EutN_CcmL_sf"/>
</dbReference>
<dbReference type="PANTHER" id="PTHR36539:SF1">
    <property type="entry name" value="BACTERIAL MICROCOMPARTMENT SHELL VERTEX PROTEIN EUTN"/>
    <property type="match status" value="1"/>
</dbReference>
<keyword evidence="3" id="KW-0812">Transmembrane</keyword>
<evidence type="ECO:0000313" key="4">
    <source>
        <dbReference type="EMBL" id="GAH51721.1"/>
    </source>
</evidence>
<dbReference type="InterPro" id="IPR004992">
    <property type="entry name" value="EutN_CcmL"/>
</dbReference>
<dbReference type="Gene3D" id="2.40.50.220">
    <property type="entry name" value="EutN/Ccml"/>
    <property type="match status" value="1"/>
</dbReference>
<keyword evidence="3" id="KW-1133">Transmembrane helix</keyword>
<protein>
    <recommendedName>
        <fullName evidence="5">Ethanolamine utilization protein EutN</fullName>
    </recommendedName>
</protein>